<organism evidence="2 3">
    <name type="scientific">Brachybacterium phenoliresistens</name>
    <dbReference type="NCBI Taxonomy" id="396014"/>
    <lineage>
        <taxon>Bacteria</taxon>
        <taxon>Bacillati</taxon>
        <taxon>Actinomycetota</taxon>
        <taxon>Actinomycetes</taxon>
        <taxon>Micrococcales</taxon>
        <taxon>Dermabacteraceae</taxon>
        <taxon>Brachybacterium</taxon>
    </lineage>
</organism>
<dbReference type="AlphaFoldDB" id="Z9JX62"/>
<feature type="transmembrane region" description="Helical" evidence="1">
    <location>
        <begin position="50"/>
        <end position="71"/>
    </location>
</feature>
<evidence type="ECO:0000256" key="1">
    <source>
        <dbReference type="SAM" id="Phobius"/>
    </source>
</evidence>
<feature type="transmembrane region" description="Helical" evidence="1">
    <location>
        <begin position="21"/>
        <end position="44"/>
    </location>
</feature>
<proteinExistence type="predicted"/>
<gene>
    <name evidence="2" type="ORF">BF93_05460</name>
</gene>
<keyword evidence="3" id="KW-1185">Reference proteome</keyword>
<evidence type="ECO:0000313" key="3">
    <source>
        <dbReference type="Proteomes" id="UP000023067"/>
    </source>
</evidence>
<dbReference type="STRING" id="396014.BF93_05460"/>
<keyword evidence="1" id="KW-1133">Transmembrane helix</keyword>
<keyword evidence="1" id="KW-0472">Membrane</keyword>
<comment type="caution">
    <text evidence="2">The sequence shown here is derived from an EMBL/GenBank/DDBJ whole genome shotgun (WGS) entry which is preliminary data.</text>
</comment>
<sequence length="173" mass="19050">MPEIRATEVLYRAAPGVLVRVLVTLVLVGHALTMIASLLLALLVPERPHVLLALVVLLGWGLTGVAITLLLRPAFEVRADGIVDRRYLGGRRIPWEEITVIEVDRSLMNRGGTVVVLHDGRRLRPAITNARFAMSRGESTSDHGPDLLQPARPARAAIDGHRRWLRGERPPHG</sequence>
<dbReference type="eggNOG" id="ENOG502ZSX7">
    <property type="taxonomic scope" value="Bacteria"/>
</dbReference>
<name>Z9JX62_9MICO</name>
<protein>
    <recommendedName>
        <fullName evidence="4">PH domain-containing protein</fullName>
    </recommendedName>
</protein>
<dbReference type="HOGENOM" id="CLU_129705_0_0_11"/>
<dbReference type="EMBL" id="JDYK01000002">
    <property type="protein sequence ID" value="EWS82960.1"/>
    <property type="molecule type" value="Genomic_DNA"/>
</dbReference>
<dbReference type="PATRIC" id="fig|396014.3.peg.94"/>
<evidence type="ECO:0000313" key="2">
    <source>
        <dbReference type="EMBL" id="EWS82960.1"/>
    </source>
</evidence>
<dbReference type="OrthoDB" id="4794417at2"/>
<accession>Z9JX62</accession>
<dbReference type="Proteomes" id="UP000023067">
    <property type="component" value="Unassembled WGS sequence"/>
</dbReference>
<keyword evidence="1" id="KW-0812">Transmembrane</keyword>
<reference evidence="2 3" key="1">
    <citation type="submission" date="2014-02" db="EMBL/GenBank/DDBJ databases">
        <title>Genome sequence of Brachybacterium phenoliresistens strain W13A50.</title>
        <authorList>
            <person name="Wang X."/>
        </authorList>
    </citation>
    <scope>NUCLEOTIDE SEQUENCE [LARGE SCALE GENOMIC DNA]</scope>
    <source>
        <strain evidence="2 3">W13A50</strain>
    </source>
</reference>
<dbReference type="RefSeq" id="WP_038369998.1">
    <property type="nucleotide sequence ID" value="NZ_BAAAOW010000001.1"/>
</dbReference>
<evidence type="ECO:0008006" key="4">
    <source>
        <dbReference type="Google" id="ProtNLM"/>
    </source>
</evidence>